<evidence type="ECO:0000313" key="2">
    <source>
        <dbReference type="EMBL" id="KAF1766039.1"/>
    </source>
</evidence>
<sequence length="93" mass="10566">MKLICRYTLRSVIMRSCIAILFLLLIAYSHVATARPFDSYELIVEDQPSIVYKRANGGNQQELVMARLQQLLGPEAFTEIDSHGRLSNLQRLG</sequence>
<dbReference type="EMBL" id="WUAV01000002">
    <property type="protein sequence ID" value="KAF1766039.1"/>
    <property type="molecule type" value="Genomic_DNA"/>
</dbReference>
<keyword evidence="1" id="KW-0732">Signal</keyword>
<accession>A0A6A5HFN5</accession>
<feature type="signal peptide" evidence="1">
    <location>
        <begin position="1"/>
        <end position="34"/>
    </location>
</feature>
<gene>
    <name evidence="2" type="ORF">GCK72_005995</name>
</gene>
<comment type="caution">
    <text evidence="2">The sequence shown here is derived from an EMBL/GenBank/DDBJ whole genome shotgun (WGS) entry which is preliminary data.</text>
</comment>
<dbReference type="RefSeq" id="XP_003108945.2">
    <property type="nucleotide sequence ID" value="XM_003108897.2"/>
</dbReference>
<reference evidence="2 3" key="1">
    <citation type="submission" date="2019-12" db="EMBL/GenBank/DDBJ databases">
        <title>Chromosome-level assembly of the Caenorhabditis remanei genome.</title>
        <authorList>
            <person name="Teterina A.A."/>
            <person name="Willis J.H."/>
            <person name="Phillips P.C."/>
        </authorList>
    </citation>
    <scope>NUCLEOTIDE SEQUENCE [LARGE SCALE GENOMIC DNA]</scope>
    <source>
        <strain evidence="2 3">PX506</strain>
        <tissue evidence="2">Whole organism</tissue>
    </source>
</reference>
<evidence type="ECO:0000313" key="3">
    <source>
        <dbReference type="Proteomes" id="UP000483820"/>
    </source>
</evidence>
<dbReference type="Proteomes" id="UP000483820">
    <property type="component" value="Chromosome II"/>
</dbReference>
<dbReference type="CTD" id="9800087"/>
<feature type="chain" id="PRO_5025667429" evidence="1">
    <location>
        <begin position="35"/>
        <end position="93"/>
    </location>
</feature>
<dbReference type="KEGG" id="crq:GCK72_005995"/>
<organism evidence="2 3">
    <name type="scientific">Caenorhabditis remanei</name>
    <name type="common">Caenorhabditis vulgaris</name>
    <dbReference type="NCBI Taxonomy" id="31234"/>
    <lineage>
        <taxon>Eukaryota</taxon>
        <taxon>Metazoa</taxon>
        <taxon>Ecdysozoa</taxon>
        <taxon>Nematoda</taxon>
        <taxon>Chromadorea</taxon>
        <taxon>Rhabditida</taxon>
        <taxon>Rhabditina</taxon>
        <taxon>Rhabditomorpha</taxon>
        <taxon>Rhabditoidea</taxon>
        <taxon>Rhabditidae</taxon>
        <taxon>Peloderinae</taxon>
        <taxon>Caenorhabditis</taxon>
    </lineage>
</organism>
<evidence type="ECO:0000256" key="1">
    <source>
        <dbReference type="SAM" id="SignalP"/>
    </source>
</evidence>
<name>A0A6A5HFN5_CAERE</name>
<proteinExistence type="predicted"/>
<dbReference type="GeneID" id="9800087"/>
<protein>
    <submittedName>
        <fullName evidence="2">Uncharacterized protein</fullName>
    </submittedName>
</protein>
<dbReference type="AlphaFoldDB" id="A0A6A5HFN5"/>